<dbReference type="PANTHER" id="PTHR47534:SF3">
    <property type="entry name" value="ALCOHOL DEHYDROGENASE-LIKE C-TERMINAL DOMAIN-CONTAINING PROTEIN"/>
    <property type="match status" value="1"/>
</dbReference>
<dbReference type="PANTHER" id="PTHR47534">
    <property type="entry name" value="YALI0E05731P"/>
    <property type="match status" value="1"/>
</dbReference>
<dbReference type="AlphaFoldDB" id="A0A2T4I4K2"/>
<keyword evidence="1" id="KW-0560">Oxidoreductase</keyword>
<dbReference type="InterPro" id="IPR052228">
    <property type="entry name" value="Sec_Metab_Biosynth_Oxidored"/>
</dbReference>
<dbReference type="Pfam" id="PF00106">
    <property type="entry name" value="adh_short"/>
    <property type="match status" value="1"/>
</dbReference>
<dbReference type="PRINTS" id="PR00081">
    <property type="entry name" value="GDHRDH"/>
</dbReference>
<organism evidence="2 3">
    <name type="scientific">Edaphosphingomonas fennica</name>
    <dbReference type="NCBI Taxonomy" id="114404"/>
    <lineage>
        <taxon>Bacteria</taxon>
        <taxon>Pseudomonadati</taxon>
        <taxon>Pseudomonadota</taxon>
        <taxon>Alphaproteobacteria</taxon>
        <taxon>Sphingomonadales</taxon>
        <taxon>Rhizorhabdaceae</taxon>
        <taxon>Edaphosphingomonas</taxon>
    </lineage>
</organism>
<name>A0A2T4I4K2_9SPHN</name>
<proteinExistence type="predicted"/>
<dbReference type="SUPFAM" id="SSF51735">
    <property type="entry name" value="NAD(P)-binding Rossmann-fold domains"/>
    <property type="match status" value="1"/>
</dbReference>
<reference evidence="2 3" key="1">
    <citation type="submission" date="2017-11" db="EMBL/GenBank/DDBJ databases">
        <title>Sphingomonas oleivorans sp. nov., isolated from oil-contaminated soil.</title>
        <authorList>
            <person name="Wang L."/>
            <person name="Chen L."/>
        </authorList>
    </citation>
    <scope>NUCLEOTIDE SEQUENCE [LARGE SCALE GENOMIC DNA]</scope>
    <source>
        <strain evidence="2 3">K101</strain>
    </source>
</reference>
<gene>
    <name evidence="2" type="ORF">CV103_08510</name>
</gene>
<comment type="caution">
    <text evidence="2">The sequence shown here is derived from an EMBL/GenBank/DDBJ whole genome shotgun (WGS) entry which is preliminary data.</text>
</comment>
<dbReference type="InterPro" id="IPR036291">
    <property type="entry name" value="NAD(P)-bd_dom_sf"/>
</dbReference>
<protein>
    <submittedName>
        <fullName evidence="2">Oxidoreductase</fullName>
    </submittedName>
</protein>
<sequence length="298" mass="32339">MRRDRKIVWHPAGMAAIAGKRVIVVGGTGGIGRAISRLLASHGADVTVVGRRFRDADRPGIAFVPADLGLMGEARRVAEELPAGNADILIFTTGIFAAPHRQMTTDGIERDLAVSYLNRFVMLRSLAPRLGRDRRDAAFRPRIFVMGYPGTGAAGDPGDLNAERRYTALGAHKNTIAGNEMLVINLARRFPGIGSFGLNPGLIRTDIRGNLLGENSLRHRIVETLIGLLAPDADSYARRIAPLLLSPDLERFNGAMFDRKARAILPTAALTPDHIDRFMAASERLAQPWLEGASSPRL</sequence>
<dbReference type="Gene3D" id="3.40.50.720">
    <property type="entry name" value="NAD(P)-binding Rossmann-like Domain"/>
    <property type="match status" value="1"/>
</dbReference>
<dbReference type="Proteomes" id="UP000241206">
    <property type="component" value="Unassembled WGS sequence"/>
</dbReference>
<evidence type="ECO:0000256" key="1">
    <source>
        <dbReference type="ARBA" id="ARBA00023002"/>
    </source>
</evidence>
<keyword evidence="3" id="KW-1185">Reference proteome</keyword>
<dbReference type="InterPro" id="IPR002347">
    <property type="entry name" value="SDR_fam"/>
</dbReference>
<dbReference type="EMBL" id="PHHF01000035">
    <property type="protein sequence ID" value="PTD24256.1"/>
    <property type="molecule type" value="Genomic_DNA"/>
</dbReference>
<dbReference type="RefSeq" id="WP_107394635.1">
    <property type="nucleotide sequence ID" value="NZ_PHHF01000035.1"/>
</dbReference>
<accession>A0A2T4I4K2</accession>
<dbReference type="GO" id="GO:0016491">
    <property type="term" value="F:oxidoreductase activity"/>
    <property type="evidence" value="ECO:0007669"/>
    <property type="project" value="UniProtKB-KW"/>
</dbReference>
<evidence type="ECO:0000313" key="2">
    <source>
        <dbReference type="EMBL" id="PTD24256.1"/>
    </source>
</evidence>
<evidence type="ECO:0000313" key="3">
    <source>
        <dbReference type="Proteomes" id="UP000241206"/>
    </source>
</evidence>